<protein>
    <submittedName>
        <fullName evidence="6">Iron transporter</fullName>
    </submittedName>
</protein>
<evidence type="ECO:0000313" key="6">
    <source>
        <dbReference type="EMBL" id="PCJ39505.1"/>
    </source>
</evidence>
<dbReference type="Pfam" id="PF01566">
    <property type="entry name" value="Nramp"/>
    <property type="match status" value="1"/>
</dbReference>
<reference evidence="7" key="1">
    <citation type="submission" date="2017-08" db="EMBL/GenBank/DDBJ databases">
        <title>A dynamic microbial community with high functional redundancy inhabits the cold, oxic subseafloor aquifer.</title>
        <authorList>
            <person name="Tully B.J."/>
            <person name="Wheat C.G."/>
            <person name="Glazer B.T."/>
            <person name="Huber J.A."/>
        </authorList>
    </citation>
    <scope>NUCLEOTIDE SEQUENCE [LARGE SCALE GENOMIC DNA]</scope>
</reference>
<feature type="transmembrane region" description="Helical" evidence="5">
    <location>
        <begin position="12"/>
        <end position="34"/>
    </location>
</feature>
<evidence type="ECO:0000313" key="7">
    <source>
        <dbReference type="Proteomes" id="UP000228987"/>
    </source>
</evidence>
<evidence type="ECO:0000256" key="5">
    <source>
        <dbReference type="SAM" id="Phobius"/>
    </source>
</evidence>
<accession>A0A2A5C7E5</accession>
<dbReference type="GO" id="GO:0005384">
    <property type="term" value="F:manganese ion transmembrane transporter activity"/>
    <property type="evidence" value="ECO:0007669"/>
    <property type="project" value="TreeGrafter"/>
</dbReference>
<feature type="transmembrane region" description="Helical" evidence="5">
    <location>
        <begin position="119"/>
        <end position="140"/>
    </location>
</feature>
<dbReference type="GO" id="GO:0015086">
    <property type="term" value="F:cadmium ion transmembrane transporter activity"/>
    <property type="evidence" value="ECO:0007669"/>
    <property type="project" value="TreeGrafter"/>
</dbReference>
<dbReference type="GO" id="GO:0034755">
    <property type="term" value="P:iron ion transmembrane transport"/>
    <property type="evidence" value="ECO:0007669"/>
    <property type="project" value="TreeGrafter"/>
</dbReference>
<dbReference type="InterPro" id="IPR001046">
    <property type="entry name" value="NRAMP_fam"/>
</dbReference>
<dbReference type="AlphaFoldDB" id="A0A2A5C7E5"/>
<comment type="subcellular location">
    <subcellularLocation>
        <location evidence="1">Membrane</location>
        <topology evidence="1">Multi-pass membrane protein</topology>
    </subcellularLocation>
</comment>
<dbReference type="EMBL" id="NVWI01000014">
    <property type="protein sequence ID" value="PCJ39505.1"/>
    <property type="molecule type" value="Genomic_DNA"/>
</dbReference>
<keyword evidence="2 5" id="KW-0812">Transmembrane</keyword>
<dbReference type="PANTHER" id="PTHR11706:SF3">
    <property type="entry name" value="METAL ION TRANSPORT PROTEIN"/>
    <property type="match status" value="1"/>
</dbReference>
<evidence type="ECO:0000256" key="1">
    <source>
        <dbReference type="ARBA" id="ARBA00004141"/>
    </source>
</evidence>
<feature type="transmembrane region" description="Helical" evidence="5">
    <location>
        <begin position="80"/>
        <end position="107"/>
    </location>
</feature>
<proteinExistence type="predicted"/>
<comment type="caution">
    <text evidence="6">The sequence shown here is derived from an EMBL/GenBank/DDBJ whole genome shotgun (WGS) entry which is preliminary data.</text>
</comment>
<dbReference type="NCBIfam" id="NF037982">
    <property type="entry name" value="Nramp_1"/>
    <property type="match status" value="1"/>
</dbReference>
<evidence type="ECO:0000256" key="2">
    <source>
        <dbReference type="ARBA" id="ARBA00022692"/>
    </source>
</evidence>
<evidence type="ECO:0000256" key="3">
    <source>
        <dbReference type="ARBA" id="ARBA00022989"/>
    </source>
</evidence>
<keyword evidence="3 5" id="KW-1133">Transmembrane helix</keyword>
<feature type="transmembrane region" description="Helical" evidence="5">
    <location>
        <begin position="273"/>
        <end position="303"/>
    </location>
</feature>
<dbReference type="Proteomes" id="UP000228987">
    <property type="component" value="Unassembled WGS sequence"/>
</dbReference>
<dbReference type="PANTHER" id="PTHR11706">
    <property type="entry name" value="SOLUTE CARRIER PROTEIN FAMILY 11 MEMBER"/>
    <property type="match status" value="1"/>
</dbReference>
<sequence>MNFKEIYNKTGPGLVVAATGLGGGDIVAASAAGANYGVSLLWAVVIGSLLKFCLNEGIGRWQLVTGRTLLEGWIDDLPRILTWYFTAYLLFWTIMVAAALMSATGIVANTIFPIFSIEVWSMIHAVLALLLVWNGGYFFLEHVMKLFIGLMFVCILFCALIIMPPITEILAGIFIPTLPNGSMVFVFGVIGGVGGSVTIMSYSYWMQEAGWHGKEKMGTMRTDLIIAYSLTGLFGFAIILIASGADAEAVTGTGLALTIAEQLVPVLGEPGKWIFLVGFWGAAFSSIIGVWHGVPYLFANFFYHLRDEKNLLETPESITKTPAYRGYLLYLCFVPMLVLLWGRPFWVIIMYSVTGAFFMPLLAGLLLYMNSARRWLGEYVNSWYTKALLIICLILFSFLLIVEIREQFFS</sequence>
<keyword evidence="4 5" id="KW-0472">Membrane</keyword>
<name>A0A2A5C7E5_9GAMM</name>
<evidence type="ECO:0000256" key="4">
    <source>
        <dbReference type="ARBA" id="ARBA00023136"/>
    </source>
</evidence>
<feature type="transmembrane region" description="Helical" evidence="5">
    <location>
        <begin position="40"/>
        <end position="59"/>
    </location>
</feature>
<feature type="transmembrane region" description="Helical" evidence="5">
    <location>
        <begin position="181"/>
        <end position="205"/>
    </location>
</feature>
<organism evidence="6 7">
    <name type="scientific">SAR86 cluster bacterium</name>
    <dbReference type="NCBI Taxonomy" id="2030880"/>
    <lineage>
        <taxon>Bacteria</taxon>
        <taxon>Pseudomonadati</taxon>
        <taxon>Pseudomonadota</taxon>
        <taxon>Gammaproteobacteria</taxon>
        <taxon>SAR86 cluster</taxon>
    </lineage>
</organism>
<feature type="transmembrane region" description="Helical" evidence="5">
    <location>
        <begin position="348"/>
        <end position="371"/>
    </location>
</feature>
<feature type="transmembrane region" description="Helical" evidence="5">
    <location>
        <begin position="324"/>
        <end position="342"/>
    </location>
</feature>
<dbReference type="GO" id="GO:0005886">
    <property type="term" value="C:plasma membrane"/>
    <property type="evidence" value="ECO:0007669"/>
    <property type="project" value="TreeGrafter"/>
</dbReference>
<feature type="transmembrane region" description="Helical" evidence="5">
    <location>
        <begin position="383"/>
        <end position="402"/>
    </location>
</feature>
<feature type="transmembrane region" description="Helical" evidence="5">
    <location>
        <begin position="147"/>
        <end position="175"/>
    </location>
</feature>
<feature type="transmembrane region" description="Helical" evidence="5">
    <location>
        <begin position="225"/>
        <end position="245"/>
    </location>
</feature>
<gene>
    <name evidence="6" type="ORF">COA71_13685</name>
</gene>